<dbReference type="Pfam" id="PF04191">
    <property type="entry name" value="PEMT"/>
    <property type="match status" value="1"/>
</dbReference>
<evidence type="ECO:0000313" key="6">
    <source>
        <dbReference type="EMBL" id="SPF45164.1"/>
    </source>
</evidence>
<dbReference type="AlphaFoldDB" id="A0A2U3KZQ3"/>
<dbReference type="OrthoDB" id="9789029at2"/>
<keyword evidence="4 5" id="KW-0472">Membrane</keyword>
<dbReference type="EMBL" id="OMOD01000151">
    <property type="protein sequence ID" value="SPF45164.1"/>
    <property type="molecule type" value="Genomic_DNA"/>
</dbReference>
<feature type="transmembrane region" description="Helical" evidence="5">
    <location>
        <begin position="7"/>
        <end position="25"/>
    </location>
</feature>
<evidence type="ECO:0000256" key="3">
    <source>
        <dbReference type="ARBA" id="ARBA00022989"/>
    </source>
</evidence>
<evidence type="ECO:0000256" key="1">
    <source>
        <dbReference type="ARBA" id="ARBA00004127"/>
    </source>
</evidence>
<sequence>MWFVRTLGWLACVVYSTIPSFWLMVHPRAHRWRARVRSPLRVLVPAWILMWVGMGALTGPWRGVALYSTGWTWIPAALLFAAGVYLYLHAGAHFSLAQLGGLPEIRPGHQDDRLVTTGIRARVRHPVYLGHLCEMVAWSMGTGLVVCWLLTGFAIVTGAVMIRMEDKELEKRFGEEYQRYRDGVPALLPRI</sequence>
<feature type="transmembrane region" description="Helical" evidence="5">
    <location>
        <begin position="40"/>
        <end position="57"/>
    </location>
</feature>
<protein>
    <recommendedName>
        <fullName evidence="8">Steroid 5-alpha reductase C-terminal domain-containing protein</fullName>
    </recommendedName>
</protein>
<gene>
    <name evidence="6" type="ORF">SBA1_560032</name>
</gene>
<reference evidence="7" key="1">
    <citation type="submission" date="2018-02" db="EMBL/GenBank/DDBJ databases">
        <authorList>
            <person name="Hausmann B."/>
        </authorList>
    </citation>
    <scope>NUCLEOTIDE SEQUENCE [LARGE SCALE GENOMIC DNA]</scope>
    <source>
        <strain evidence="7">Peat soil MAG SbA1</strain>
    </source>
</reference>
<comment type="subcellular location">
    <subcellularLocation>
        <location evidence="1">Endomembrane system</location>
        <topology evidence="1">Multi-pass membrane protein</topology>
    </subcellularLocation>
</comment>
<evidence type="ECO:0000256" key="2">
    <source>
        <dbReference type="ARBA" id="ARBA00022692"/>
    </source>
</evidence>
<feature type="transmembrane region" description="Helical" evidence="5">
    <location>
        <begin position="64"/>
        <end position="88"/>
    </location>
</feature>
<evidence type="ECO:0008006" key="8">
    <source>
        <dbReference type="Google" id="ProtNLM"/>
    </source>
</evidence>
<feature type="transmembrane region" description="Helical" evidence="5">
    <location>
        <begin position="136"/>
        <end position="162"/>
    </location>
</feature>
<proteinExistence type="predicted"/>
<dbReference type="Gene3D" id="1.20.120.1630">
    <property type="match status" value="1"/>
</dbReference>
<dbReference type="Proteomes" id="UP000238701">
    <property type="component" value="Unassembled WGS sequence"/>
</dbReference>
<keyword evidence="2 5" id="KW-0812">Transmembrane</keyword>
<organism evidence="6 7">
    <name type="scientific">Candidatus Sulfotelmatobacter kueseliae</name>
    <dbReference type="NCBI Taxonomy" id="2042962"/>
    <lineage>
        <taxon>Bacteria</taxon>
        <taxon>Pseudomonadati</taxon>
        <taxon>Acidobacteriota</taxon>
        <taxon>Terriglobia</taxon>
        <taxon>Terriglobales</taxon>
        <taxon>Candidatus Korobacteraceae</taxon>
        <taxon>Candidatus Sulfotelmatobacter</taxon>
    </lineage>
</organism>
<evidence type="ECO:0000256" key="4">
    <source>
        <dbReference type="ARBA" id="ARBA00023136"/>
    </source>
</evidence>
<evidence type="ECO:0000313" key="7">
    <source>
        <dbReference type="Proteomes" id="UP000238701"/>
    </source>
</evidence>
<name>A0A2U3KZQ3_9BACT</name>
<accession>A0A2U3KZQ3</accession>
<dbReference type="InterPro" id="IPR007318">
    <property type="entry name" value="Phopholipid_MeTrfase"/>
</dbReference>
<evidence type="ECO:0000256" key="5">
    <source>
        <dbReference type="SAM" id="Phobius"/>
    </source>
</evidence>
<keyword evidence="3 5" id="KW-1133">Transmembrane helix</keyword>
<dbReference type="GO" id="GO:0012505">
    <property type="term" value="C:endomembrane system"/>
    <property type="evidence" value="ECO:0007669"/>
    <property type="project" value="UniProtKB-SubCell"/>
</dbReference>